<proteinExistence type="predicted"/>
<name>A0A431WBB8_9GAMM</name>
<gene>
    <name evidence="1" type="ORF">EKG39_09995</name>
</gene>
<sequence length="269" mass="31272">MIRILFFFLAFSAQIYALDYQDYEKFNGDRRYKRSEIVAHSHRIWVSVLPSSNIEPSDSRWIWSPVALTGIKEWQPGQLYLLGDSVAIERKFYFVKRLGFSKPGSHFSKYQWEEFTHPAIGYELPILYQDDTSKTIDGVDSNFDGVRDDYEVFVVMKHTDPVLRMLGFKAGKIYQKLLNLASMDISEVSIDDAALLADYLVAMQVCVRQKIRSQESFFGYQYKYLNTTERFEAYYSAQNMLYELLGDEYEPKVSDMPCQQVTSVEGELG</sequence>
<reference evidence="1 2" key="1">
    <citation type="submission" date="2018-12" db="EMBL/GenBank/DDBJ databases">
        <authorList>
            <person name="Yu L."/>
        </authorList>
    </citation>
    <scope>NUCLEOTIDE SEQUENCE [LARGE SCALE GENOMIC DNA]</scope>
    <source>
        <strain evidence="1 2">HAW-EB5</strain>
    </source>
</reference>
<dbReference type="EMBL" id="RXNV01000003">
    <property type="protein sequence ID" value="RTR32697.1"/>
    <property type="molecule type" value="Genomic_DNA"/>
</dbReference>
<comment type="caution">
    <text evidence="1">The sequence shown here is derived from an EMBL/GenBank/DDBJ whole genome shotgun (WGS) entry which is preliminary data.</text>
</comment>
<dbReference type="Gene3D" id="2.10.10.90">
    <property type="match status" value="1"/>
</dbReference>
<dbReference type="RefSeq" id="WP_126505602.1">
    <property type="nucleotide sequence ID" value="NZ_RXNV01000003.1"/>
</dbReference>
<protein>
    <submittedName>
        <fullName evidence="1">Uncharacterized protein</fullName>
    </submittedName>
</protein>
<keyword evidence="2" id="KW-1185">Reference proteome</keyword>
<accession>A0A431WBB8</accession>
<organism evidence="1 2">
    <name type="scientific">Shewanella atlantica</name>
    <dbReference type="NCBI Taxonomy" id="271099"/>
    <lineage>
        <taxon>Bacteria</taxon>
        <taxon>Pseudomonadati</taxon>
        <taxon>Pseudomonadota</taxon>
        <taxon>Gammaproteobacteria</taxon>
        <taxon>Alteromonadales</taxon>
        <taxon>Shewanellaceae</taxon>
        <taxon>Shewanella</taxon>
    </lineage>
</organism>
<dbReference type="OrthoDB" id="6284816at2"/>
<evidence type="ECO:0000313" key="1">
    <source>
        <dbReference type="EMBL" id="RTR32697.1"/>
    </source>
</evidence>
<dbReference type="Proteomes" id="UP000282060">
    <property type="component" value="Unassembled WGS sequence"/>
</dbReference>
<dbReference type="AlphaFoldDB" id="A0A431WBB8"/>
<evidence type="ECO:0000313" key="2">
    <source>
        <dbReference type="Proteomes" id="UP000282060"/>
    </source>
</evidence>